<gene>
    <name evidence="3" type="ORF">EVOR1521_LOCUS29809</name>
</gene>
<evidence type="ECO:0000313" key="4">
    <source>
        <dbReference type="Proteomes" id="UP001178507"/>
    </source>
</evidence>
<proteinExistence type="predicted"/>
<reference evidence="3" key="1">
    <citation type="submission" date="2023-08" db="EMBL/GenBank/DDBJ databases">
        <authorList>
            <person name="Chen Y."/>
            <person name="Shah S."/>
            <person name="Dougan E. K."/>
            <person name="Thang M."/>
            <person name="Chan C."/>
        </authorList>
    </citation>
    <scope>NUCLEOTIDE SEQUENCE</scope>
</reference>
<dbReference type="Proteomes" id="UP001178507">
    <property type="component" value="Unassembled WGS sequence"/>
</dbReference>
<accession>A0AA36JNL8</accession>
<dbReference type="InterPro" id="IPR012668">
    <property type="entry name" value="CHP02466"/>
</dbReference>
<dbReference type="EMBL" id="CAUJNA010003716">
    <property type="protein sequence ID" value="CAJ1408376.1"/>
    <property type="molecule type" value="Genomic_DNA"/>
</dbReference>
<keyword evidence="4" id="KW-1185">Reference proteome</keyword>
<keyword evidence="1" id="KW-0175">Coiled coil</keyword>
<dbReference type="Pfam" id="PF13759">
    <property type="entry name" value="2OG-FeII_Oxy_5"/>
    <property type="match status" value="1"/>
</dbReference>
<evidence type="ECO:0008006" key="5">
    <source>
        <dbReference type="Google" id="ProtNLM"/>
    </source>
</evidence>
<dbReference type="AlphaFoldDB" id="A0AA36JNL8"/>
<comment type="caution">
    <text evidence="3">The sequence shown here is derived from an EMBL/GenBank/DDBJ whole genome shotgun (WGS) entry which is preliminary data.</text>
</comment>
<feature type="coiled-coil region" evidence="1">
    <location>
        <begin position="15"/>
        <end position="49"/>
    </location>
</feature>
<evidence type="ECO:0000313" key="3">
    <source>
        <dbReference type="EMBL" id="CAJ1408376.1"/>
    </source>
</evidence>
<protein>
    <recommendedName>
        <fullName evidence="5">JmjC domain-containing protein</fullName>
    </recommendedName>
</protein>
<evidence type="ECO:0000256" key="2">
    <source>
        <dbReference type="SAM" id="SignalP"/>
    </source>
</evidence>
<keyword evidence="2" id="KW-0732">Signal</keyword>
<sequence length="494" mass="54977">MAMGAWPWRLLALCAVAASEDLEALRGKVRSLQLELRSAQAELLAAEGTSAAPWAQPSVCNARIRSAEDARDSAAEYLAKQHALRAPFYLKAARKSFEKGLKQLKGIDKSNSDPFIKQHEGQLQVVGALDLAPDSADIWLEAGKVSLSLASLADSEGEIQHVVAMFARAAQLDASKLEPALKWLQRKESKENEQEKQLRKILRGEVKRWNHTKSVPDVPVNFVSTLKQGICFKQGSKRAGWPEDVASIIDRFQERNVFPTKILSVNVLSMLPEGFADRLAGLAEAKYQQFSKKFPDIDPNDLNDKFFGFQSTHASRLGSGDVKKWPEMYRSEDFKILTRVMDGALRGFLERTGAAATEASDYDLVLWAAVYPGNGGRHGYHVHQGSASSCVLYAKVAGASTPISFIDPRGAPPVADYEQYEKERDFEPQAPFHHNEYFFPQPGDLVCFPSWLVHNVPSHWETETRVAFAANLQGRHPWDSWFHTAVAWHAQGPP</sequence>
<feature type="signal peptide" evidence="2">
    <location>
        <begin position="1"/>
        <end position="19"/>
    </location>
</feature>
<organism evidence="3 4">
    <name type="scientific">Effrenium voratum</name>
    <dbReference type="NCBI Taxonomy" id="2562239"/>
    <lineage>
        <taxon>Eukaryota</taxon>
        <taxon>Sar</taxon>
        <taxon>Alveolata</taxon>
        <taxon>Dinophyceae</taxon>
        <taxon>Suessiales</taxon>
        <taxon>Symbiodiniaceae</taxon>
        <taxon>Effrenium</taxon>
    </lineage>
</organism>
<name>A0AA36JNL8_9DINO</name>
<dbReference type="Gene3D" id="2.60.120.620">
    <property type="entry name" value="q2cbj1_9rhob like domain"/>
    <property type="match status" value="1"/>
</dbReference>
<evidence type="ECO:0000256" key="1">
    <source>
        <dbReference type="SAM" id="Coils"/>
    </source>
</evidence>
<feature type="chain" id="PRO_5041275714" description="JmjC domain-containing protein" evidence="2">
    <location>
        <begin position="20"/>
        <end position="494"/>
    </location>
</feature>